<keyword evidence="3" id="KW-0645">Protease</keyword>
<keyword evidence="1" id="KW-0812">Transmembrane</keyword>
<gene>
    <name evidence="3" type="ORF">FMM05_02145</name>
</gene>
<dbReference type="GO" id="GO:0080120">
    <property type="term" value="P:CAAX-box protein maturation"/>
    <property type="evidence" value="ECO:0007669"/>
    <property type="project" value="UniProtKB-ARBA"/>
</dbReference>
<organism evidence="3 4">
    <name type="scientific">Flavobacterium zepuense</name>
    <dbReference type="NCBI Taxonomy" id="2593302"/>
    <lineage>
        <taxon>Bacteria</taxon>
        <taxon>Pseudomonadati</taxon>
        <taxon>Bacteroidota</taxon>
        <taxon>Flavobacteriia</taxon>
        <taxon>Flavobacteriales</taxon>
        <taxon>Flavobacteriaceae</taxon>
        <taxon>Flavobacterium</taxon>
    </lineage>
</organism>
<keyword evidence="1" id="KW-0472">Membrane</keyword>
<comment type="caution">
    <text evidence="3">The sequence shown here is derived from an EMBL/GenBank/DDBJ whole genome shotgun (WGS) entry which is preliminary data.</text>
</comment>
<name>A0A552VAF9_9FLAO</name>
<reference evidence="3 4" key="1">
    <citation type="submission" date="2019-07" db="EMBL/GenBank/DDBJ databases">
        <title>Flavobacterium sp. nov., isolated from glacier ice.</title>
        <authorList>
            <person name="Liu Q."/>
            <person name="Xin Y.-H."/>
        </authorList>
    </citation>
    <scope>NUCLEOTIDE SEQUENCE [LARGE SCALE GENOMIC DNA]</scope>
    <source>
        <strain evidence="3 4">ZT4R6</strain>
    </source>
</reference>
<dbReference type="EMBL" id="VJVZ01000001">
    <property type="protein sequence ID" value="TRW27463.1"/>
    <property type="molecule type" value="Genomic_DNA"/>
</dbReference>
<dbReference type="GO" id="GO:0006508">
    <property type="term" value="P:proteolysis"/>
    <property type="evidence" value="ECO:0007669"/>
    <property type="project" value="UniProtKB-KW"/>
</dbReference>
<feature type="transmembrane region" description="Helical" evidence="1">
    <location>
        <begin position="21"/>
        <end position="44"/>
    </location>
</feature>
<dbReference type="InterPro" id="IPR003675">
    <property type="entry name" value="Rce1/LyrA-like_dom"/>
</dbReference>
<dbReference type="Proteomes" id="UP000320643">
    <property type="component" value="Unassembled WGS sequence"/>
</dbReference>
<feature type="transmembrane region" description="Helical" evidence="1">
    <location>
        <begin position="107"/>
        <end position="127"/>
    </location>
</feature>
<feature type="transmembrane region" description="Helical" evidence="1">
    <location>
        <begin position="267"/>
        <end position="287"/>
    </location>
</feature>
<accession>A0A552VAF9</accession>
<evidence type="ECO:0000259" key="2">
    <source>
        <dbReference type="Pfam" id="PF02517"/>
    </source>
</evidence>
<dbReference type="GO" id="GO:0008237">
    <property type="term" value="F:metallopeptidase activity"/>
    <property type="evidence" value="ECO:0007669"/>
    <property type="project" value="UniProtKB-KW"/>
</dbReference>
<feature type="domain" description="CAAX prenyl protease 2/Lysostaphin resistance protein A-like" evidence="2">
    <location>
        <begin position="146"/>
        <end position="241"/>
    </location>
</feature>
<feature type="transmembrane region" description="Helical" evidence="1">
    <location>
        <begin position="64"/>
        <end position="84"/>
    </location>
</feature>
<evidence type="ECO:0000313" key="3">
    <source>
        <dbReference type="EMBL" id="TRW27463.1"/>
    </source>
</evidence>
<evidence type="ECO:0000313" key="4">
    <source>
        <dbReference type="Proteomes" id="UP000320643"/>
    </source>
</evidence>
<dbReference type="AlphaFoldDB" id="A0A552VAF9"/>
<dbReference type="RefSeq" id="WP_143371691.1">
    <property type="nucleotide sequence ID" value="NZ_VJVZ01000001.1"/>
</dbReference>
<dbReference type="GO" id="GO:0004175">
    <property type="term" value="F:endopeptidase activity"/>
    <property type="evidence" value="ECO:0007669"/>
    <property type="project" value="UniProtKB-ARBA"/>
</dbReference>
<feature type="transmembrane region" description="Helical" evidence="1">
    <location>
        <begin position="203"/>
        <end position="224"/>
    </location>
</feature>
<keyword evidence="3" id="KW-0378">Hydrolase</keyword>
<keyword evidence="3" id="KW-0482">Metalloprotease</keyword>
<keyword evidence="1" id="KW-1133">Transmembrane helix</keyword>
<dbReference type="Pfam" id="PF02517">
    <property type="entry name" value="Rce1-like"/>
    <property type="match status" value="1"/>
</dbReference>
<feature type="transmembrane region" description="Helical" evidence="1">
    <location>
        <begin position="139"/>
        <end position="159"/>
    </location>
</feature>
<protein>
    <submittedName>
        <fullName evidence="3">CPBP family intramembrane metalloprotease</fullName>
    </submittedName>
</protein>
<evidence type="ECO:0000256" key="1">
    <source>
        <dbReference type="SAM" id="Phobius"/>
    </source>
</evidence>
<dbReference type="OrthoDB" id="2806188at2"/>
<feature type="transmembrane region" description="Helical" evidence="1">
    <location>
        <begin position="180"/>
        <end position="197"/>
    </location>
</feature>
<sequence length="318" mass="35850">MFILQVFKPQNKFWKYLVGSLIIFIISSLGQLPFGIAVAIKVLSSGGTMPTTEAEMLRVLDLNLGFFLLLLSFVAAFFGIWLVVKSMHHQTLKEIITSRPKVDWKRFFFAFIIWGLFSVATTLIAYFAEPENYIVQFNLPKFLILCLIAIPLIPVQTTVEELVFRGYLMQGFGLLAKNRWFPLVLTSLIFGGLHLMNPEVDKMGYIISLYYIGTGLLLGVMTLMDEGTELSMGFHAANNLVGALLVTADWTVLQTPSVLKDMSEPSAGLDMILPILIIYPVLLFIMAKKYKWTNWKEKLTGAVVPPKEETTIDYISNE</sequence>
<proteinExistence type="predicted"/>
<keyword evidence="4" id="KW-1185">Reference proteome</keyword>